<comment type="caution">
    <text evidence="2">The sequence shown here is derived from an EMBL/GenBank/DDBJ whole genome shotgun (WGS) entry which is preliminary data.</text>
</comment>
<sequence>MDQAQHYKKAQSPPNETPEKKLKAAPPFAHGIPPLPTITGDQPNDPPDKLSLTGFTTSSPQTLPTATDESGANEASASRKLDRRRWICRSLHLPGNPNLTNRHHPTSPFTQSRRYSSHRATACVCSLPDLTTPDGNWTELRQNEQREEVKKKSGNVFNQQKMGSGDGTDAHAPAVHRTQNQICFSLNFTLSLSLPSSHLRTLVGFYECTFRLSIFKEPSPFKF</sequence>
<feature type="region of interest" description="Disordered" evidence="1">
    <location>
        <begin position="1"/>
        <end position="81"/>
    </location>
</feature>
<evidence type="ECO:0000313" key="3">
    <source>
        <dbReference type="Proteomes" id="UP000266723"/>
    </source>
</evidence>
<feature type="compositionally biased region" description="Polar residues" evidence="1">
    <location>
        <begin position="53"/>
        <end position="76"/>
    </location>
</feature>
<gene>
    <name evidence="2" type="ORF">DY000_02024150</name>
</gene>
<evidence type="ECO:0000313" key="2">
    <source>
        <dbReference type="EMBL" id="KAF3594667.1"/>
    </source>
</evidence>
<protein>
    <submittedName>
        <fullName evidence="2">Uncharacterized protein</fullName>
    </submittedName>
</protein>
<accession>A0ABQ7ECX0</accession>
<evidence type="ECO:0000256" key="1">
    <source>
        <dbReference type="SAM" id="MobiDB-lite"/>
    </source>
</evidence>
<organism evidence="2 3">
    <name type="scientific">Brassica cretica</name>
    <name type="common">Mustard</name>
    <dbReference type="NCBI Taxonomy" id="69181"/>
    <lineage>
        <taxon>Eukaryota</taxon>
        <taxon>Viridiplantae</taxon>
        <taxon>Streptophyta</taxon>
        <taxon>Embryophyta</taxon>
        <taxon>Tracheophyta</taxon>
        <taxon>Spermatophyta</taxon>
        <taxon>Magnoliopsida</taxon>
        <taxon>eudicotyledons</taxon>
        <taxon>Gunneridae</taxon>
        <taxon>Pentapetalae</taxon>
        <taxon>rosids</taxon>
        <taxon>malvids</taxon>
        <taxon>Brassicales</taxon>
        <taxon>Brassicaceae</taxon>
        <taxon>Brassiceae</taxon>
        <taxon>Brassica</taxon>
    </lineage>
</organism>
<keyword evidence="3" id="KW-1185">Reference proteome</keyword>
<dbReference type="EMBL" id="QGKV02000299">
    <property type="protein sequence ID" value="KAF3594667.1"/>
    <property type="molecule type" value="Genomic_DNA"/>
</dbReference>
<reference evidence="2 3" key="1">
    <citation type="journal article" date="2020" name="BMC Genomics">
        <title>Intraspecific diversification of the crop wild relative Brassica cretica Lam. using demographic model selection.</title>
        <authorList>
            <person name="Kioukis A."/>
            <person name="Michalopoulou V.A."/>
            <person name="Briers L."/>
            <person name="Pirintsos S."/>
            <person name="Studholme D.J."/>
            <person name="Pavlidis P."/>
            <person name="Sarris P.F."/>
        </authorList>
    </citation>
    <scope>NUCLEOTIDE SEQUENCE [LARGE SCALE GENOMIC DNA]</scope>
    <source>
        <strain evidence="3">cv. PFS-1207/04</strain>
    </source>
</reference>
<name>A0ABQ7ECX0_BRACR</name>
<proteinExistence type="predicted"/>
<dbReference type="Proteomes" id="UP000266723">
    <property type="component" value="Unassembled WGS sequence"/>
</dbReference>